<feature type="compositionally biased region" description="Polar residues" evidence="1">
    <location>
        <begin position="160"/>
        <end position="177"/>
    </location>
</feature>
<feature type="compositionally biased region" description="Low complexity" evidence="1">
    <location>
        <begin position="223"/>
        <end position="234"/>
    </location>
</feature>
<dbReference type="EMBL" id="CAICTM010001826">
    <property type="protein sequence ID" value="CAB9526437.1"/>
    <property type="molecule type" value="Genomic_DNA"/>
</dbReference>
<protein>
    <submittedName>
        <fullName evidence="2">Uncharacterized protein</fullName>
    </submittedName>
</protein>
<accession>A0A9N8HUX6</accession>
<evidence type="ECO:0000313" key="3">
    <source>
        <dbReference type="Proteomes" id="UP001153069"/>
    </source>
</evidence>
<gene>
    <name evidence="2" type="ORF">SEMRO_1828_G300200.1</name>
</gene>
<evidence type="ECO:0000313" key="2">
    <source>
        <dbReference type="EMBL" id="CAB9526437.1"/>
    </source>
</evidence>
<dbReference type="AlphaFoldDB" id="A0A9N8HUX6"/>
<sequence>MEAQVDFRQDGQRQRPMIPERGWTGFDKLSWGCCPHQGGDRVIELTERHFLDAHNGYWDLYLKRRVVDENDGRRINQFLLLPCNQTKINVENGIQREGWEYQASLQASILRLDLEPHLLPFIREVSTFGYYLASHVHVSILMDIATDPDPPHQHRYRPKYNSSPRNHGPNSVPSASSGVLVERRNDGNQSRNARRDEGTKMGTKMLSREHYQYIPTTVTSTSRQPFQTRQPFQPESTIKKHTNQF</sequence>
<proteinExistence type="predicted"/>
<feature type="region of interest" description="Disordered" evidence="1">
    <location>
        <begin position="148"/>
        <end position="245"/>
    </location>
</feature>
<comment type="caution">
    <text evidence="2">The sequence shown here is derived from an EMBL/GenBank/DDBJ whole genome shotgun (WGS) entry which is preliminary data.</text>
</comment>
<evidence type="ECO:0000256" key="1">
    <source>
        <dbReference type="SAM" id="MobiDB-lite"/>
    </source>
</evidence>
<dbReference type="OrthoDB" id="53596at2759"/>
<dbReference type="Proteomes" id="UP001153069">
    <property type="component" value="Unassembled WGS sequence"/>
</dbReference>
<organism evidence="2 3">
    <name type="scientific">Seminavis robusta</name>
    <dbReference type="NCBI Taxonomy" id="568900"/>
    <lineage>
        <taxon>Eukaryota</taxon>
        <taxon>Sar</taxon>
        <taxon>Stramenopiles</taxon>
        <taxon>Ochrophyta</taxon>
        <taxon>Bacillariophyta</taxon>
        <taxon>Bacillariophyceae</taxon>
        <taxon>Bacillariophycidae</taxon>
        <taxon>Naviculales</taxon>
        <taxon>Naviculaceae</taxon>
        <taxon>Seminavis</taxon>
    </lineage>
</organism>
<keyword evidence="3" id="KW-1185">Reference proteome</keyword>
<name>A0A9N8HUX6_9STRA</name>
<reference evidence="2" key="1">
    <citation type="submission" date="2020-06" db="EMBL/GenBank/DDBJ databases">
        <authorList>
            <consortium name="Plant Systems Biology data submission"/>
        </authorList>
    </citation>
    <scope>NUCLEOTIDE SEQUENCE</scope>
    <source>
        <strain evidence="2">D6</strain>
    </source>
</reference>